<keyword evidence="2" id="KW-0488">Methylation</keyword>
<reference evidence="8 9" key="1">
    <citation type="submission" date="2018-10" db="EMBL/GenBank/DDBJ databases">
        <title>Robbsia sp. DHC34, isolated from soil.</title>
        <authorList>
            <person name="Gao Z.-H."/>
            <person name="Qiu L.-H."/>
        </authorList>
    </citation>
    <scope>NUCLEOTIDE SEQUENCE [LARGE SCALE GENOMIC DNA]</scope>
    <source>
        <strain evidence="8 9">DHC34</strain>
    </source>
</reference>
<accession>A0A494Y9T5</accession>
<evidence type="ECO:0000256" key="1">
    <source>
        <dbReference type="ARBA" id="ARBA00004370"/>
    </source>
</evidence>
<dbReference type="GO" id="GO:0005886">
    <property type="term" value="C:plasma membrane"/>
    <property type="evidence" value="ECO:0007669"/>
    <property type="project" value="TreeGrafter"/>
</dbReference>
<evidence type="ECO:0000256" key="5">
    <source>
        <dbReference type="SAM" id="Phobius"/>
    </source>
</evidence>
<feature type="domain" description="Methyl-accepting transducer" evidence="6">
    <location>
        <begin position="272"/>
        <end position="501"/>
    </location>
</feature>
<dbReference type="Pfam" id="PF00015">
    <property type="entry name" value="MCPsignal"/>
    <property type="match status" value="1"/>
</dbReference>
<dbReference type="Pfam" id="PF00672">
    <property type="entry name" value="HAMP"/>
    <property type="match status" value="1"/>
</dbReference>
<dbReference type="Gene3D" id="1.10.287.950">
    <property type="entry name" value="Methyl-accepting chemotaxis protein"/>
    <property type="match status" value="1"/>
</dbReference>
<dbReference type="FunFam" id="1.10.287.950:FF:000001">
    <property type="entry name" value="Methyl-accepting chemotaxis sensory transducer"/>
    <property type="match status" value="1"/>
</dbReference>
<gene>
    <name evidence="8" type="ORF">D7S86_05275</name>
</gene>
<dbReference type="InterPro" id="IPR004089">
    <property type="entry name" value="MCPsignal_dom"/>
</dbReference>
<organism evidence="8 9">
    <name type="scientific">Pararobbsia silviterrae</name>
    <dbReference type="NCBI Taxonomy" id="1792498"/>
    <lineage>
        <taxon>Bacteria</taxon>
        <taxon>Pseudomonadati</taxon>
        <taxon>Pseudomonadota</taxon>
        <taxon>Betaproteobacteria</taxon>
        <taxon>Burkholderiales</taxon>
        <taxon>Burkholderiaceae</taxon>
        <taxon>Pararobbsia</taxon>
    </lineage>
</organism>
<keyword evidence="4" id="KW-0807">Transducer</keyword>
<dbReference type="SMART" id="SM00283">
    <property type="entry name" value="MA"/>
    <property type="match status" value="1"/>
</dbReference>
<dbReference type="PROSITE" id="PS50111">
    <property type="entry name" value="CHEMOTAXIS_TRANSDUC_2"/>
    <property type="match status" value="1"/>
</dbReference>
<keyword evidence="5" id="KW-0472">Membrane</keyword>
<dbReference type="PANTHER" id="PTHR43531">
    <property type="entry name" value="PROTEIN ICFG"/>
    <property type="match status" value="1"/>
</dbReference>
<dbReference type="GO" id="GO:0004888">
    <property type="term" value="F:transmembrane signaling receptor activity"/>
    <property type="evidence" value="ECO:0007669"/>
    <property type="project" value="InterPro"/>
</dbReference>
<dbReference type="GO" id="GO:0007165">
    <property type="term" value="P:signal transduction"/>
    <property type="evidence" value="ECO:0007669"/>
    <property type="project" value="UniProtKB-KW"/>
</dbReference>
<keyword evidence="9" id="KW-1185">Reference proteome</keyword>
<dbReference type="Pfam" id="PF12729">
    <property type="entry name" value="4HB_MCP_1"/>
    <property type="match status" value="1"/>
</dbReference>
<dbReference type="CDD" id="cd11386">
    <property type="entry name" value="MCP_signal"/>
    <property type="match status" value="1"/>
</dbReference>
<evidence type="ECO:0000313" key="9">
    <source>
        <dbReference type="Proteomes" id="UP000270342"/>
    </source>
</evidence>
<dbReference type="CDD" id="cd06225">
    <property type="entry name" value="HAMP"/>
    <property type="match status" value="1"/>
</dbReference>
<dbReference type="OrthoDB" id="8997805at2"/>
<dbReference type="AlphaFoldDB" id="A0A494Y9T5"/>
<dbReference type="InterPro" id="IPR024478">
    <property type="entry name" value="HlyB_4HB_MCP"/>
</dbReference>
<dbReference type="GO" id="GO:0006935">
    <property type="term" value="P:chemotaxis"/>
    <property type="evidence" value="ECO:0007669"/>
    <property type="project" value="InterPro"/>
</dbReference>
<dbReference type="PANTHER" id="PTHR43531:SF14">
    <property type="entry name" value="METHYL-ACCEPTING CHEMOTAXIS PROTEIN I-RELATED"/>
    <property type="match status" value="1"/>
</dbReference>
<comment type="caution">
    <text evidence="8">The sequence shown here is derived from an EMBL/GenBank/DDBJ whole genome shotgun (WGS) entry which is preliminary data.</text>
</comment>
<comment type="similarity">
    <text evidence="3">Belongs to the methyl-accepting chemotaxis (MCP) protein family.</text>
</comment>
<evidence type="ECO:0000313" key="8">
    <source>
        <dbReference type="EMBL" id="RKP59451.1"/>
    </source>
</evidence>
<protein>
    <submittedName>
        <fullName evidence="8">HAMP domain-containing protein</fullName>
    </submittedName>
</protein>
<dbReference type="PRINTS" id="PR00260">
    <property type="entry name" value="CHEMTRNSDUCR"/>
</dbReference>
<evidence type="ECO:0000256" key="3">
    <source>
        <dbReference type="ARBA" id="ARBA00029447"/>
    </source>
</evidence>
<keyword evidence="5" id="KW-0812">Transmembrane</keyword>
<dbReference type="PROSITE" id="PS50885">
    <property type="entry name" value="HAMP"/>
    <property type="match status" value="1"/>
</dbReference>
<dbReference type="InterPro" id="IPR004090">
    <property type="entry name" value="Chemotax_Me-accpt_rcpt"/>
</dbReference>
<dbReference type="RefSeq" id="WP_121084367.1">
    <property type="nucleotide sequence ID" value="NZ_RBZU01000001.1"/>
</dbReference>
<evidence type="ECO:0000256" key="4">
    <source>
        <dbReference type="PROSITE-ProRule" id="PRU00284"/>
    </source>
</evidence>
<dbReference type="InterPro" id="IPR051310">
    <property type="entry name" value="MCP_chemotaxis"/>
</dbReference>
<proteinExistence type="inferred from homology"/>
<feature type="transmembrane region" description="Helical" evidence="5">
    <location>
        <begin position="192"/>
        <end position="213"/>
    </location>
</feature>
<comment type="subcellular location">
    <subcellularLocation>
        <location evidence="1">Membrane</location>
    </subcellularLocation>
</comment>
<feature type="domain" description="HAMP" evidence="7">
    <location>
        <begin position="215"/>
        <end position="267"/>
    </location>
</feature>
<dbReference type="Proteomes" id="UP000270342">
    <property type="component" value="Unassembled WGS sequence"/>
</dbReference>
<keyword evidence="5" id="KW-1133">Transmembrane helix</keyword>
<dbReference type="SUPFAM" id="SSF58104">
    <property type="entry name" value="Methyl-accepting chemotaxis protein (MCP) signaling domain"/>
    <property type="match status" value="1"/>
</dbReference>
<sequence length="519" mass="54920">MKVLRTLPIAARLGIGFGIVLLSLCLLGASAMLQVSRVYRASDDLARNRLPTVQTLDEIRASINTIRRGTQGALIATNAEQKALPKRKRLEAIAQLDTALERYRALIRSPDETALLTQFETAWAAYMTADTQINTLTDRGSADFDEARDLASSQSSHLFAVASQIIERDVELNRDAADAAAAGAENDYRKTVALSAALIAGGVVLNILAAIWITRSIVQPIHRSVQVAQTVAEGDLTSVITDEGRDETAQLLQALRDMNERLADIVGQVRTSSDSIATASAQVSAGSHDLSQRTEEQAASLEETASSMEQLTAAVRQNMENARQGNTLAVAASALASRGGDVVASVVDTMKEISASSAKVADIIVMIEGIAFQTNILALNAAVEAARAGEQGRGFAVVAGEVRTLAQRSATAAREIKDLIGESADKVDAGSRLVDEAGQTMRDIVHSVKRVADLMGELSAASSDQHTGIEQISGAVMQMDETTQQNAALVEQATAAAASMAQQSGALRDLVSTFRLRAA</sequence>
<evidence type="ECO:0000259" key="6">
    <source>
        <dbReference type="PROSITE" id="PS50111"/>
    </source>
</evidence>
<dbReference type="SMART" id="SM00304">
    <property type="entry name" value="HAMP"/>
    <property type="match status" value="1"/>
</dbReference>
<name>A0A494Y9T5_9BURK</name>
<evidence type="ECO:0000259" key="7">
    <source>
        <dbReference type="PROSITE" id="PS50885"/>
    </source>
</evidence>
<evidence type="ECO:0000256" key="2">
    <source>
        <dbReference type="ARBA" id="ARBA00022481"/>
    </source>
</evidence>
<dbReference type="InterPro" id="IPR003660">
    <property type="entry name" value="HAMP_dom"/>
</dbReference>
<dbReference type="EMBL" id="RBZU01000001">
    <property type="protein sequence ID" value="RKP59451.1"/>
    <property type="molecule type" value="Genomic_DNA"/>
</dbReference>